<reference evidence="2" key="1">
    <citation type="submission" date="2016-12" db="EMBL/GenBank/DDBJ databases">
        <authorList>
            <person name="Herbold C."/>
        </authorList>
    </citation>
    <scope>NUCLEOTIDE SEQUENCE [LARGE SCALE GENOMIC DNA]</scope>
</reference>
<evidence type="ECO:0000313" key="2">
    <source>
        <dbReference type="Proteomes" id="UP000232412"/>
    </source>
</evidence>
<keyword evidence="2" id="KW-1185">Reference proteome</keyword>
<gene>
    <name evidence="1" type="ORF">NSIN_20843</name>
</gene>
<dbReference type="EMBL" id="FRFC01000003">
    <property type="protein sequence ID" value="SHO45978.1"/>
    <property type="molecule type" value="Genomic_DNA"/>
</dbReference>
<dbReference type="Proteomes" id="UP000232412">
    <property type="component" value="Unassembled WGS sequence"/>
</dbReference>
<name>A0A2H1EH12_9ARCH</name>
<proteinExistence type="predicted"/>
<dbReference type="OrthoDB" id="11113at2157"/>
<dbReference type="AlphaFoldDB" id="A0A2H1EH12"/>
<accession>A0A2H1EH12</accession>
<organism evidence="1 2">
    <name type="scientific">Nitrosotalea sinensis</name>
    <dbReference type="NCBI Taxonomy" id="1499975"/>
    <lineage>
        <taxon>Archaea</taxon>
        <taxon>Nitrososphaerota</taxon>
        <taxon>Nitrososphaeria</taxon>
        <taxon>Nitrosotaleales</taxon>
        <taxon>Nitrosotaleaceae</taxon>
        <taxon>Nitrosotalea</taxon>
    </lineage>
</organism>
<sequence length="116" mass="13900">MQSSSDENSNDDNRRSDIVKIKKELEESEKKFYKELSSKYFLLNEFTINQLKDMCTNLLGKGPDIEYHEDKQTKKMIPLPQYKEDYIHFIIEEFEFSEIKQYALGNHIVTSQFFEK</sequence>
<evidence type="ECO:0000313" key="1">
    <source>
        <dbReference type="EMBL" id="SHO45978.1"/>
    </source>
</evidence>
<dbReference type="RefSeq" id="WP_101009886.1">
    <property type="nucleotide sequence ID" value="NZ_FRFC01000003.1"/>
</dbReference>
<protein>
    <submittedName>
        <fullName evidence="1">Uncharacterized protein</fullName>
    </submittedName>
</protein>